<name>A0A2M7VL94_9BACT</name>
<protein>
    <submittedName>
        <fullName evidence="1">Uncharacterized protein</fullName>
    </submittedName>
</protein>
<dbReference type="AlphaFoldDB" id="A0A2M7VL94"/>
<evidence type="ECO:0000313" key="2">
    <source>
        <dbReference type="Proteomes" id="UP000231469"/>
    </source>
</evidence>
<comment type="caution">
    <text evidence="1">The sequence shown here is derived from an EMBL/GenBank/DDBJ whole genome shotgun (WGS) entry which is preliminary data.</text>
</comment>
<reference evidence="2" key="1">
    <citation type="submission" date="2017-09" db="EMBL/GenBank/DDBJ databases">
        <title>Depth-based differentiation of microbial function through sediment-hosted aquifers and enrichment of novel symbionts in the deep terrestrial subsurface.</title>
        <authorList>
            <person name="Probst A.J."/>
            <person name="Ladd B."/>
            <person name="Jarett J.K."/>
            <person name="Geller-Mcgrath D.E."/>
            <person name="Sieber C.M.K."/>
            <person name="Emerson J.B."/>
            <person name="Anantharaman K."/>
            <person name="Thomas B.C."/>
            <person name="Malmstrom R."/>
            <person name="Stieglmeier M."/>
            <person name="Klingl A."/>
            <person name="Woyke T."/>
            <person name="Ryan C.M."/>
            <person name="Banfield J.F."/>
        </authorList>
    </citation>
    <scope>NUCLEOTIDE SEQUENCE [LARGE SCALE GENOMIC DNA]</scope>
</reference>
<dbReference type="Proteomes" id="UP000231469">
    <property type="component" value="Unassembled WGS sequence"/>
</dbReference>
<dbReference type="EMBL" id="PFPS01000035">
    <property type="protein sequence ID" value="PJA02439.1"/>
    <property type="molecule type" value="Genomic_DNA"/>
</dbReference>
<accession>A0A2M7VL94</accession>
<gene>
    <name evidence="1" type="ORF">COX73_00800</name>
</gene>
<sequence>MKRLNEVKFRGKFMFPHNIEIQLGVHGVFWVSVSYSKDRIRVRKLYTEDEFLVEYLKTGTLIKNLKTEKKIEFPNKVVLVIVE</sequence>
<proteinExistence type="predicted"/>
<organism evidence="1 2">
    <name type="scientific">bacterium (Candidatus Gribaldobacteria) CG_4_10_14_0_2_um_filter_36_18</name>
    <dbReference type="NCBI Taxonomy" id="2014264"/>
    <lineage>
        <taxon>Bacteria</taxon>
        <taxon>Candidatus Gribaldobacteria</taxon>
    </lineage>
</organism>
<evidence type="ECO:0000313" key="1">
    <source>
        <dbReference type="EMBL" id="PJA02439.1"/>
    </source>
</evidence>